<dbReference type="CDD" id="cd00063">
    <property type="entry name" value="FN3"/>
    <property type="match status" value="1"/>
</dbReference>
<dbReference type="OMA" id="FTEFMHR"/>
<feature type="domain" description="Purple acid phosphatase C-terminal" evidence="6">
    <location>
        <begin position="385"/>
        <end position="447"/>
    </location>
</feature>
<evidence type="ECO:0000259" key="7">
    <source>
        <dbReference type="Pfam" id="PF16656"/>
    </source>
</evidence>
<evidence type="ECO:0000313" key="8">
    <source>
        <dbReference type="EMBL" id="EGG17548.1"/>
    </source>
</evidence>
<name>F4Q2Y4_CACFS</name>
<dbReference type="AlphaFoldDB" id="F4Q2Y4"/>
<dbReference type="RefSeq" id="XP_004356032.1">
    <property type="nucleotide sequence ID" value="XM_004355979.1"/>
</dbReference>
<dbReference type="SUPFAM" id="SSF56300">
    <property type="entry name" value="Metallo-dependent phosphatases"/>
    <property type="match status" value="1"/>
</dbReference>
<dbReference type="EC" id="3.1.3.2" evidence="3"/>
<accession>F4Q2Y4</accession>
<dbReference type="InterPro" id="IPR003961">
    <property type="entry name" value="FN3_dom"/>
</dbReference>
<dbReference type="Pfam" id="PF16656">
    <property type="entry name" value="Pur_ac_phosph_N"/>
    <property type="match status" value="1"/>
</dbReference>
<evidence type="ECO:0000256" key="3">
    <source>
        <dbReference type="RuleBase" id="RU361203"/>
    </source>
</evidence>
<feature type="signal peptide" evidence="3">
    <location>
        <begin position="1"/>
        <end position="23"/>
    </location>
</feature>
<evidence type="ECO:0000259" key="5">
    <source>
        <dbReference type="Pfam" id="PF00149"/>
    </source>
</evidence>
<evidence type="ECO:0000256" key="4">
    <source>
        <dbReference type="SAM" id="MobiDB-lite"/>
    </source>
</evidence>
<dbReference type="PANTHER" id="PTHR45867:SF10">
    <property type="entry name" value="PURPLE ACID PHOSPHATASE"/>
    <property type="match status" value="1"/>
</dbReference>
<dbReference type="InterPro" id="IPR008963">
    <property type="entry name" value="Purple_acid_Pase-like_N"/>
</dbReference>
<dbReference type="Gene3D" id="3.60.21.10">
    <property type="match status" value="1"/>
</dbReference>
<dbReference type="GO" id="GO:0046872">
    <property type="term" value="F:metal ion binding"/>
    <property type="evidence" value="ECO:0007669"/>
    <property type="project" value="InterPro"/>
</dbReference>
<reference evidence="9" key="1">
    <citation type="journal article" date="2011" name="Genome Res.">
        <title>Phylogeny-wide analysis of social amoeba genomes highlights ancient origins for complex intercellular communication.</title>
        <authorList>
            <person name="Heidel A.J."/>
            <person name="Lawal H.M."/>
            <person name="Felder M."/>
            <person name="Schilde C."/>
            <person name="Helps N.R."/>
            <person name="Tunggal B."/>
            <person name="Rivero F."/>
            <person name="John U."/>
            <person name="Schleicher M."/>
            <person name="Eichinger L."/>
            <person name="Platzer M."/>
            <person name="Noegel A.A."/>
            <person name="Schaap P."/>
            <person name="Gloeckner G."/>
        </authorList>
    </citation>
    <scope>NUCLEOTIDE SEQUENCE [LARGE SCALE GENOMIC DNA]</scope>
    <source>
        <strain evidence="9">SH3</strain>
    </source>
</reference>
<dbReference type="PANTHER" id="PTHR45867">
    <property type="entry name" value="PURPLE ACID PHOSPHATASE"/>
    <property type="match status" value="1"/>
</dbReference>
<proteinExistence type="inferred from homology"/>
<dbReference type="Pfam" id="PF14008">
    <property type="entry name" value="Metallophos_C"/>
    <property type="match status" value="1"/>
</dbReference>
<dbReference type="InterPro" id="IPR041792">
    <property type="entry name" value="MPP_PAP"/>
</dbReference>
<feature type="region of interest" description="Disordered" evidence="4">
    <location>
        <begin position="29"/>
        <end position="50"/>
    </location>
</feature>
<dbReference type="Proteomes" id="UP000007797">
    <property type="component" value="Unassembled WGS sequence"/>
</dbReference>
<feature type="chain" id="PRO_5005129509" description="Purple acid phosphatase" evidence="3">
    <location>
        <begin position="24"/>
        <end position="456"/>
    </location>
</feature>
<dbReference type="InterPro" id="IPR025733">
    <property type="entry name" value="PAPs_C"/>
</dbReference>
<dbReference type="OrthoDB" id="45007at2759"/>
<dbReference type="InterPro" id="IPR015914">
    <property type="entry name" value="PAPs_N"/>
</dbReference>
<feature type="domain" description="Purple acid phosphatase N-terminal" evidence="7">
    <location>
        <begin position="63"/>
        <end position="155"/>
    </location>
</feature>
<evidence type="ECO:0000313" key="9">
    <source>
        <dbReference type="Proteomes" id="UP000007797"/>
    </source>
</evidence>
<keyword evidence="9" id="KW-1185">Reference proteome</keyword>
<feature type="domain" description="Calcineurin-like phosphoesterase" evidence="5">
    <location>
        <begin position="168"/>
        <end position="365"/>
    </location>
</feature>
<dbReference type="SUPFAM" id="SSF49363">
    <property type="entry name" value="Purple acid phosphatase, N-terminal domain"/>
    <property type="match status" value="1"/>
</dbReference>
<comment type="catalytic activity">
    <reaction evidence="3">
        <text>a phosphate monoester + H2O = an alcohol + phosphate</text>
        <dbReference type="Rhea" id="RHEA:15017"/>
        <dbReference type="ChEBI" id="CHEBI:15377"/>
        <dbReference type="ChEBI" id="CHEBI:30879"/>
        <dbReference type="ChEBI" id="CHEBI:43474"/>
        <dbReference type="ChEBI" id="CHEBI:67140"/>
        <dbReference type="EC" id="3.1.3.2"/>
    </reaction>
</comment>
<keyword evidence="1 3" id="KW-0732">Signal</keyword>
<comment type="similarity">
    <text evidence="3">Belongs to the metallophosphoesterase superfamily. Purple acid phosphatase family.</text>
</comment>
<keyword evidence="3" id="KW-0378">Hydrolase</keyword>
<gene>
    <name evidence="8" type="ORF">DFA_08544</name>
</gene>
<dbReference type="InterPro" id="IPR029052">
    <property type="entry name" value="Metallo-depent_PP-like"/>
</dbReference>
<dbReference type="EMBL" id="GL883021">
    <property type="protein sequence ID" value="EGG17548.1"/>
    <property type="molecule type" value="Genomic_DNA"/>
</dbReference>
<sequence>MMLRQSILLLLIVVTLFLSVSNARHSDNINDALGKHHKNKKDKYDDHDDRDDVIQIDGDGLEPLYVKLSLTENPGEMMVGWFTYNIMTAPQVQYKGDTKMATVNAHKIQQYKEKKWTGWSYSTLLTGLEPNTQYIYQVGDASSNGKWSNTFNFTTHGAPGTKVTPFSFIAYGDMGAGGADLITIGYVMEYIDQISFVLHVGDIAYADLHSTDNFLFGNQTVWNEFMGQIEPITSSVPYMTTPGNHDVFIDTSIYRKTFHMPTTTYSKSTWYGFDYNGVHFVSISSEQLYIPFSDQHDWLANHLAQFRQSNPNGWLIVYAHRPVYCSADYTWCKDDPIRYLFTESIEKLLYQYNVDVYISGHSHVYERSLPVFDKTIKGTYEDPKATVHIVVGTGGAQEAILSNWLPQPHWSSGVRISSAGYGMLSVLDNNQLNFEFYGDYNNTAMDSFFMNKGTFN</sequence>
<evidence type="ECO:0000259" key="6">
    <source>
        <dbReference type="Pfam" id="PF14008"/>
    </source>
</evidence>
<dbReference type="Pfam" id="PF00149">
    <property type="entry name" value="Metallophos"/>
    <property type="match status" value="1"/>
</dbReference>
<dbReference type="Gene3D" id="2.60.40.380">
    <property type="entry name" value="Purple acid phosphatase-like, N-terminal"/>
    <property type="match status" value="1"/>
</dbReference>
<dbReference type="KEGG" id="dfa:DFA_08544"/>
<dbReference type="GO" id="GO:0003993">
    <property type="term" value="F:acid phosphatase activity"/>
    <property type="evidence" value="ECO:0007669"/>
    <property type="project" value="UniProtKB-EC"/>
</dbReference>
<dbReference type="GeneID" id="14868973"/>
<organism evidence="8 9">
    <name type="scientific">Cavenderia fasciculata</name>
    <name type="common">Slime mold</name>
    <name type="synonym">Dictyostelium fasciculatum</name>
    <dbReference type="NCBI Taxonomy" id="261658"/>
    <lineage>
        <taxon>Eukaryota</taxon>
        <taxon>Amoebozoa</taxon>
        <taxon>Evosea</taxon>
        <taxon>Eumycetozoa</taxon>
        <taxon>Dictyostelia</taxon>
        <taxon>Acytosteliales</taxon>
        <taxon>Cavenderiaceae</taxon>
        <taxon>Cavenderia</taxon>
    </lineage>
</organism>
<evidence type="ECO:0000256" key="1">
    <source>
        <dbReference type="ARBA" id="ARBA00022729"/>
    </source>
</evidence>
<keyword evidence="2" id="KW-0325">Glycoprotein</keyword>
<protein>
    <recommendedName>
        <fullName evidence="3">Purple acid phosphatase</fullName>
        <ecNumber evidence="3">3.1.3.2</ecNumber>
    </recommendedName>
</protein>
<dbReference type="CDD" id="cd00839">
    <property type="entry name" value="MPP_PAPs"/>
    <property type="match status" value="1"/>
</dbReference>
<evidence type="ECO:0000256" key="2">
    <source>
        <dbReference type="ARBA" id="ARBA00023180"/>
    </source>
</evidence>
<dbReference type="InterPro" id="IPR004843">
    <property type="entry name" value="Calcineurin-like_PHP"/>
</dbReference>